<evidence type="ECO:0000256" key="2">
    <source>
        <dbReference type="ARBA" id="ARBA00004496"/>
    </source>
</evidence>
<feature type="region of interest" description="Disordered" evidence="8">
    <location>
        <begin position="66"/>
        <end position="85"/>
    </location>
</feature>
<proteinExistence type="predicted"/>
<reference evidence="9" key="2">
    <citation type="submission" date="2014-03" db="EMBL/GenBank/DDBJ databases">
        <authorList>
            <person name="Genoscope - CEA"/>
        </authorList>
    </citation>
    <scope>NUCLEOTIDE SEQUENCE</scope>
</reference>
<accession>A0A060YKK4</accession>
<comment type="subcellular location">
    <subcellularLocation>
        <location evidence="1">Cell membrane</location>
    </subcellularLocation>
    <subcellularLocation>
        <location evidence="2">Cytoplasm</location>
    </subcellularLocation>
</comment>
<evidence type="ECO:0000256" key="3">
    <source>
        <dbReference type="ARBA" id="ARBA00022475"/>
    </source>
</evidence>
<keyword evidence="4" id="KW-0963">Cytoplasm</keyword>
<keyword evidence="6" id="KW-0862">Zinc</keyword>
<dbReference type="GO" id="GO:0005886">
    <property type="term" value="C:plasma membrane"/>
    <property type="evidence" value="ECO:0007669"/>
    <property type="project" value="UniProtKB-SubCell"/>
</dbReference>
<keyword evidence="3" id="KW-1003">Cell membrane</keyword>
<evidence type="ECO:0000256" key="6">
    <source>
        <dbReference type="ARBA" id="ARBA00022771"/>
    </source>
</evidence>
<evidence type="ECO:0000256" key="5">
    <source>
        <dbReference type="ARBA" id="ARBA00022737"/>
    </source>
</evidence>
<reference evidence="9" key="1">
    <citation type="journal article" date="2014" name="Nat. Commun.">
        <title>The rainbow trout genome provides novel insights into evolution after whole-genome duplication in vertebrates.</title>
        <authorList>
            <person name="Berthelot C."/>
            <person name="Brunet F."/>
            <person name="Chalopin D."/>
            <person name="Juanchich A."/>
            <person name="Bernard M."/>
            <person name="Noel B."/>
            <person name="Bento P."/>
            <person name="Da Silva C."/>
            <person name="Labadie K."/>
            <person name="Alberti A."/>
            <person name="Aury J.M."/>
            <person name="Louis A."/>
            <person name="Dehais P."/>
            <person name="Bardou P."/>
            <person name="Montfort J."/>
            <person name="Klopp C."/>
            <person name="Cabau C."/>
            <person name="Gaspin C."/>
            <person name="Thorgaard G.H."/>
            <person name="Boussaha M."/>
            <person name="Quillet E."/>
            <person name="Guyomard R."/>
            <person name="Galiana D."/>
            <person name="Bobe J."/>
            <person name="Volff J.N."/>
            <person name="Genet C."/>
            <person name="Wincker P."/>
            <person name="Jaillon O."/>
            <person name="Roest Crollius H."/>
            <person name="Guiguen Y."/>
        </authorList>
    </citation>
    <scope>NUCLEOTIDE SEQUENCE [LARGE SCALE GENOMIC DNA]</scope>
</reference>
<protein>
    <submittedName>
        <fullName evidence="9">Uncharacterized protein</fullName>
    </submittedName>
</protein>
<evidence type="ECO:0000313" key="10">
    <source>
        <dbReference type="Proteomes" id="UP000193380"/>
    </source>
</evidence>
<dbReference type="EMBL" id="FR910052">
    <property type="protein sequence ID" value="CDQ89989.1"/>
    <property type="molecule type" value="Genomic_DNA"/>
</dbReference>
<dbReference type="PANTHER" id="PTHR15135:SF3">
    <property type="entry name" value="SH3 AND CYSTEINE-RICH DOMAIN-CONTAINING PROTEIN"/>
    <property type="match status" value="1"/>
</dbReference>
<dbReference type="Proteomes" id="UP000193380">
    <property type="component" value="Unassembled WGS sequence"/>
</dbReference>
<gene>
    <name evidence="9" type="ORF">GSONMT00050975001</name>
</gene>
<keyword evidence="7" id="KW-0472">Membrane</keyword>
<evidence type="ECO:0000313" key="9">
    <source>
        <dbReference type="EMBL" id="CDQ89989.1"/>
    </source>
</evidence>
<evidence type="ECO:0000256" key="1">
    <source>
        <dbReference type="ARBA" id="ARBA00004236"/>
    </source>
</evidence>
<evidence type="ECO:0000256" key="8">
    <source>
        <dbReference type="SAM" id="MobiDB-lite"/>
    </source>
</evidence>
<keyword evidence="6" id="KW-0863">Zinc-finger</keyword>
<sequence>MMFLPSLNLSLPPPQPKGFRRYYSSPLLITEQFGYIKEVMPIACGSKVDPVYEALRFGTSLAQKNKRASGFESPHRNSVRTTTTTQCINETTSSATQQLTVI</sequence>
<dbReference type="GO" id="GO:0008270">
    <property type="term" value="F:zinc ion binding"/>
    <property type="evidence" value="ECO:0007669"/>
    <property type="project" value="UniProtKB-KW"/>
</dbReference>
<dbReference type="Pfam" id="PF16664">
    <property type="entry name" value="STAC2_u1"/>
    <property type="match status" value="1"/>
</dbReference>
<dbReference type="GO" id="GO:0005737">
    <property type="term" value="C:cytoplasm"/>
    <property type="evidence" value="ECO:0007669"/>
    <property type="project" value="UniProtKB-SubCell"/>
</dbReference>
<dbReference type="PANTHER" id="PTHR15135">
    <property type="entry name" value="STAC"/>
    <property type="match status" value="1"/>
</dbReference>
<evidence type="ECO:0000256" key="4">
    <source>
        <dbReference type="ARBA" id="ARBA00022490"/>
    </source>
</evidence>
<dbReference type="InterPro" id="IPR039688">
    <property type="entry name" value="STAC1/2/3"/>
</dbReference>
<organism evidence="9 10">
    <name type="scientific">Oncorhynchus mykiss</name>
    <name type="common">Rainbow trout</name>
    <name type="synonym">Salmo gairdneri</name>
    <dbReference type="NCBI Taxonomy" id="8022"/>
    <lineage>
        <taxon>Eukaryota</taxon>
        <taxon>Metazoa</taxon>
        <taxon>Chordata</taxon>
        <taxon>Craniata</taxon>
        <taxon>Vertebrata</taxon>
        <taxon>Euteleostomi</taxon>
        <taxon>Actinopterygii</taxon>
        <taxon>Neopterygii</taxon>
        <taxon>Teleostei</taxon>
        <taxon>Protacanthopterygii</taxon>
        <taxon>Salmoniformes</taxon>
        <taxon>Salmonidae</taxon>
        <taxon>Salmoninae</taxon>
        <taxon>Oncorhynchus</taxon>
    </lineage>
</organism>
<name>A0A060YKK4_ONCMY</name>
<dbReference type="AlphaFoldDB" id="A0A060YKK4"/>
<dbReference type="GO" id="GO:0044325">
    <property type="term" value="F:transmembrane transporter binding"/>
    <property type="evidence" value="ECO:0007669"/>
    <property type="project" value="TreeGrafter"/>
</dbReference>
<dbReference type="GO" id="GO:0003009">
    <property type="term" value="P:skeletal muscle contraction"/>
    <property type="evidence" value="ECO:0007669"/>
    <property type="project" value="TreeGrafter"/>
</dbReference>
<keyword evidence="5" id="KW-0677">Repeat</keyword>
<dbReference type="STRING" id="8022.A0A060YKK4"/>
<keyword evidence="6" id="KW-0479">Metal-binding</keyword>
<dbReference type="PaxDb" id="8022-A0A060YKK4"/>
<dbReference type="GO" id="GO:1903078">
    <property type="term" value="P:positive regulation of protein localization to plasma membrane"/>
    <property type="evidence" value="ECO:0007669"/>
    <property type="project" value="TreeGrafter"/>
</dbReference>
<evidence type="ECO:0000256" key="7">
    <source>
        <dbReference type="ARBA" id="ARBA00023136"/>
    </source>
</evidence>